<evidence type="ECO:0000256" key="2">
    <source>
        <dbReference type="ARBA" id="ARBA00022448"/>
    </source>
</evidence>
<feature type="transmembrane region" description="Helical" evidence="6">
    <location>
        <begin position="62"/>
        <end position="85"/>
    </location>
</feature>
<evidence type="ECO:0000259" key="7">
    <source>
        <dbReference type="PROSITE" id="PS50928"/>
    </source>
</evidence>
<protein>
    <submittedName>
        <fullName evidence="8">ABC transporter permease</fullName>
    </submittedName>
</protein>
<feature type="transmembrane region" description="Helical" evidence="6">
    <location>
        <begin position="92"/>
        <end position="116"/>
    </location>
</feature>
<keyword evidence="2 6" id="KW-0813">Transport</keyword>
<dbReference type="Proteomes" id="UP001164965">
    <property type="component" value="Chromosome"/>
</dbReference>
<sequence length="245" mass="25213">MSFLDTLVTTFHLLTTRDRYLGTDGIGRYLLQHVEYTVVSLLIAVLIAVPLGAVIGHTGRGAWFVVGTSTALRALPSLGVVVLLVSTQGISATWLVLTLVVLAIPPVMLGTLAGVAGVDPDVVDASQGVGMTGRQVLLQVELPNAMPVLVGGVRTAALQIVATASIAAIVGLQGLGQLVINGVYNRDVPQAIAGAILIALLAVAVDLVLAGVQRLLVPTGVQLLAGPRRTPVLLRRGPAREGTPA</sequence>
<keyword evidence="9" id="KW-1185">Reference proteome</keyword>
<feature type="domain" description="ABC transmembrane type-1" evidence="7">
    <location>
        <begin position="30"/>
        <end position="209"/>
    </location>
</feature>
<dbReference type="PROSITE" id="PS50928">
    <property type="entry name" value="ABC_TM1"/>
    <property type="match status" value="1"/>
</dbReference>
<evidence type="ECO:0000256" key="5">
    <source>
        <dbReference type="ARBA" id="ARBA00023136"/>
    </source>
</evidence>
<dbReference type="Pfam" id="PF00528">
    <property type="entry name" value="BPD_transp_1"/>
    <property type="match status" value="1"/>
</dbReference>
<dbReference type="SUPFAM" id="SSF161098">
    <property type="entry name" value="MetI-like"/>
    <property type="match status" value="1"/>
</dbReference>
<accession>A0ABY6P2L0</accession>
<dbReference type="InterPro" id="IPR051204">
    <property type="entry name" value="ABC_transp_perm/SBD"/>
</dbReference>
<evidence type="ECO:0000256" key="1">
    <source>
        <dbReference type="ARBA" id="ARBA00004141"/>
    </source>
</evidence>
<gene>
    <name evidence="8" type="ORF">RHODO2019_03720</name>
</gene>
<evidence type="ECO:0000256" key="3">
    <source>
        <dbReference type="ARBA" id="ARBA00022692"/>
    </source>
</evidence>
<feature type="transmembrane region" description="Helical" evidence="6">
    <location>
        <begin position="36"/>
        <end position="56"/>
    </location>
</feature>
<dbReference type="CDD" id="cd06261">
    <property type="entry name" value="TM_PBP2"/>
    <property type="match status" value="1"/>
</dbReference>
<dbReference type="EMBL" id="CP110615">
    <property type="protein sequence ID" value="UZJ25581.1"/>
    <property type="molecule type" value="Genomic_DNA"/>
</dbReference>
<feature type="transmembrane region" description="Helical" evidence="6">
    <location>
        <begin position="192"/>
        <end position="212"/>
    </location>
</feature>
<feature type="transmembrane region" description="Helical" evidence="6">
    <location>
        <begin position="156"/>
        <end position="180"/>
    </location>
</feature>
<keyword evidence="3 6" id="KW-0812">Transmembrane</keyword>
<evidence type="ECO:0000313" key="9">
    <source>
        <dbReference type="Proteomes" id="UP001164965"/>
    </source>
</evidence>
<keyword evidence="5 6" id="KW-0472">Membrane</keyword>
<proteinExistence type="inferred from homology"/>
<evidence type="ECO:0000256" key="4">
    <source>
        <dbReference type="ARBA" id="ARBA00022989"/>
    </source>
</evidence>
<comment type="subcellular location">
    <subcellularLocation>
        <location evidence="6">Cell membrane</location>
        <topology evidence="6">Multi-pass membrane protein</topology>
    </subcellularLocation>
    <subcellularLocation>
        <location evidence="1">Membrane</location>
        <topology evidence="1">Multi-pass membrane protein</topology>
    </subcellularLocation>
</comment>
<dbReference type="InterPro" id="IPR000515">
    <property type="entry name" value="MetI-like"/>
</dbReference>
<keyword evidence="4 6" id="KW-1133">Transmembrane helix</keyword>
<evidence type="ECO:0000313" key="8">
    <source>
        <dbReference type="EMBL" id="UZJ25581.1"/>
    </source>
</evidence>
<dbReference type="PANTHER" id="PTHR30177:SF33">
    <property type="entry name" value="POSSIBLE OSMOPROTECTANT (GLYCINE BETAINE_CARNITINE_CHOLINE_L-PROLINE) TRANSPORT INTEGRAL MEMBRANE PROTEIN ABC TRANSPORTER PROZ"/>
    <property type="match status" value="1"/>
</dbReference>
<dbReference type="PANTHER" id="PTHR30177">
    <property type="entry name" value="GLYCINE BETAINE/L-PROLINE TRANSPORT SYSTEM PERMEASE PROTEIN PROW"/>
    <property type="match status" value="1"/>
</dbReference>
<organism evidence="8 9">
    <name type="scientific">Rhodococcus antarcticus</name>
    <dbReference type="NCBI Taxonomy" id="2987751"/>
    <lineage>
        <taxon>Bacteria</taxon>
        <taxon>Bacillati</taxon>
        <taxon>Actinomycetota</taxon>
        <taxon>Actinomycetes</taxon>
        <taxon>Mycobacteriales</taxon>
        <taxon>Nocardiaceae</taxon>
        <taxon>Rhodococcus</taxon>
    </lineage>
</organism>
<evidence type="ECO:0000256" key="6">
    <source>
        <dbReference type="RuleBase" id="RU363032"/>
    </source>
</evidence>
<reference evidence="8" key="1">
    <citation type="submission" date="2022-10" db="EMBL/GenBank/DDBJ databases">
        <title>Rhodococcus sp.75.</title>
        <authorList>
            <person name="Sun M."/>
        </authorList>
    </citation>
    <scope>NUCLEOTIDE SEQUENCE</scope>
    <source>
        <strain evidence="8">75</strain>
    </source>
</reference>
<dbReference type="InterPro" id="IPR035906">
    <property type="entry name" value="MetI-like_sf"/>
</dbReference>
<dbReference type="Gene3D" id="1.10.3720.10">
    <property type="entry name" value="MetI-like"/>
    <property type="match status" value="1"/>
</dbReference>
<comment type="similarity">
    <text evidence="6">Belongs to the binding-protein-dependent transport system permease family.</text>
</comment>
<name>A0ABY6P2L0_9NOCA</name>
<dbReference type="RefSeq" id="WP_265383685.1">
    <property type="nucleotide sequence ID" value="NZ_CP110615.1"/>
</dbReference>